<protein>
    <submittedName>
        <fullName evidence="2">Uncharacterized protein</fullName>
    </submittedName>
</protein>
<dbReference type="AlphaFoldDB" id="A0A914P0Q8"/>
<name>A0A914P0Q8_9BILA</name>
<keyword evidence="1" id="KW-1185">Reference proteome</keyword>
<accession>A0A914P0Q8</accession>
<reference evidence="2" key="1">
    <citation type="submission" date="2022-11" db="UniProtKB">
        <authorList>
            <consortium name="WormBaseParasite"/>
        </authorList>
    </citation>
    <scope>IDENTIFICATION</scope>
</reference>
<evidence type="ECO:0000313" key="2">
    <source>
        <dbReference type="WBParaSite" id="PDA_v2.g10763.t1"/>
    </source>
</evidence>
<organism evidence="1 2">
    <name type="scientific">Panagrolaimus davidi</name>
    <dbReference type="NCBI Taxonomy" id="227884"/>
    <lineage>
        <taxon>Eukaryota</taxon>
        <taxon>Metazoa</taxon>
        <taxon>Ecdysozoa</taxon>
        <taxon>Nematoda</taxon>
        <taxon>Chromadorea</taxon>
        <taxon>Rhabditida</taxon>
        <taxon>Tylenchina</taxon>
        <taxon>Panagrolaimomorpha</taxon>
        <taxon>Panagrolaimoidea</taxon>
        <taxon>Panagrolaimidae</taxon>
        <taxon>Panagrolaimus</taxon>
    </lineage>
</organism>
<dbReference type="Proteomes" id="UP000887578">
    <property type="component" value="Unplaced"/>
</dbReference>
<proteinExistence type="predicted"/>
<sequence>MSDGFLVSNNLFGIVNIKTTSSIDICDTSTLLTVKISLTGNKILSGFFSRSEFSPNLDANTPVNRSRPFPSLKYNPTDCPVRGKWQGPAKKFEV</sequence>
<dbReference type="WBParaSite" id="PDA_v2.g10763.t1">
    <property type="protein sequence ID" value="PDA_v2.g10763.t1"/>
    <property type="gene ID" value="PDA_v2.g10763"/>
</dbReference>
<evidence type="ECO:0000313" key="1">
    <source>
        <dbReference type="Proteomes" id="UP000887578"/>
    </source>
</evidence>